<comment type="caution">
    <text evidence="1">The sequence shown here is derived from an EMBL/GenBank/DDBJ whole genome shotgun (WGS) entry which is preliminary data.</text>
</comment>
<accession>A0A7W5B4X2</accession>
<sequence length="214" mass="23592">MVPVTANVHVRATFQAVVDAVIPSVLLPTCRIAPRFIEGAVQLGIDLFVIMQIDHSQFVPVNLPSANQEPLSQATAQLLDLGAAELVRTNQDTAPLNPAMYPGGGLFASMSRIDRLRTITLLNHVGVPLGQLPLPYQNHPGLVQTMMDSLHQLTMFGYYSEWYGYGTTRLLAPVDQKVEFDPPSWPLIGYPGPAYGYRALRGFVLAMPDRRRPQ</sequence>
<gene>
    <name evidence="1" type="ORF">FHS18_006593</name>
</gene>
<dbReference type="RefSeq" id="WP_183604505.1">
    <property type="nucleotide sequence ID" value="NZ_JACHXK010000032.1"/>
</dbReference>
<evidence type="ECO:0000313" key="2">
    <source>
        <dbReference type="Proteomes" id="UP000570361"/>
    </source>
</evidence>
<dbReference type="Proteomes" id="UP000570361">
    <property type="component" value="Unassembled WGS sequence"/>
</dbReference>
<dbReference type="EMBL" id="JACHXK010000032">
    <property type="protein sequence ID" value="MBB3114472.1"/>
    <property type="molecule type" value="Genomic_DNA"/>
</dbReference>
<reference evidence="1 2" key="1">
    <citation type="submission" date="2020-08" db="EMBL/GenBank/DDBJ databases">
        <title>Genomic Encyclopedia of Type Strains, Phase III (KMG-III): the genomes of soil and plant-associated and newly described type strains.</title>
        <authorList>
            <person name="Whitman W."/>
        </authorList>
    </citation>
    <scope>NUCLEOTIDE SEQUENCE [LARGE SCALE GENOMIC DNA]</scope>
    <source>
        <strain evidence="1 2">CECT 5862</strain>
    </source>
</reference>
<evidence type="ECO:0000313" key="1">
    <source>
        <dbReference type="EMBL" id="MBB3114472.1"/>
    </source>
</evidence>
<dbReference type="AlphaFoldDB" id="A0A7W5B4X2"/>
<proteinExistence type="predicted"/>
<protein>
    <submittedName>
        <fullName evidence="1">Uncharacterized protein</fullName>
    </submittedName>
</protein>
<keyword evidence="2" id="KW-1185">Reference proteome</keyword>
<organism evidence="1 2">
    <name type="scientific">Paenibacillus phyllosphaerae</name>
    <dbReference type="NCBI Taxonomy" id="274593"/>
    <lineage>
        <taxon>Bacteria</taxon>
        <taxon>Bacillati</taxon>
        <taxon>Bacillota</taxon>
        <taxon>Bacilli</taxon>
        <taxon>Bacillales</taxon>
        <taxon>Paenibacillaceae</taxon>
        <taxon>Paenibacillus</taxon>
    </lineage>
</organism>
<name>A0A7W5B4X2_9BACL</name>